<dbReference type="Proteomes" id="UP001498398">
    <property type="component" value="Unassembled WGS sequence"/>
</dbReference>
<reference evidence="3 4" key="1">
    <citation type="submission" date="2024-01" db="EMBL/GenBank/DDBJ databases">
        <title>A draft genome for the cacao thread blight pathogen Marasmiellus scandens.</title>
        <authorList>
            <person name="Baruah I.K."/>
            <person name="Leung J."/>
            <person name="Bukari Y."/>
            <person name="Amoako-Attah I."/>
            <person name="Meinhardt L.W."/>
            <person name="Bailey B.A."/>
            <person name="Cohen S.P."/>
        </authorList>
    </citation>
    <scope>NUCLEOTIDE SEQUENCE [LARGE SCALE GENOMIC DNA]</scope>
    <source>
        <strain evidence="3 4">GH-19</strain>
    </source>
</reference>
<feature type="compositionally biased region" description="Basic and acidic residues" evidence="1">
    <location>
        <begin position="8"/>
        <end position="24"/>
    </location>
</feature>
<feature type="transmembrane region" description="Helical" evidence="2">
    <location>
        <begin position="48"/>
        <end position="68"/>
    </location>
</feature>
<evidence type="ECO:0000313" key="3">
    <source>
        <dbReference type="EMBL" id="KAK7462689.1"/>
    </source>
</evidence>
<name>A0ABR1JQJ2_9AGAR</name>
<sequence>MSLQTPLLHDDELNIDDPPTRDHSNEEFPRLVKARKLVQRTWKRYRRYCLTIIIPIIILAFLLVIAVVSANEDRWYLPAEDEKLADDPRLEKYQTTADALFCADWIDTRDNISQSILSTASFTLSPETDLTFFLSRGGSTSGHFNLDGEGASSGKIAVEVVAQYEDTEEGRMELTRSKVCLAGQENEQGIMLWADLEAILSHIKFNISVHLPTDVRKLHDISTDFTNGVFPHSTKDILPPFGVVRMNARNASMHIETMVASSTFVQTSNAKVNCDLWSLDSAYVQTSNAPVFATLMTLGQHEGAETSVSVRTSNGPLTAFLATASDFSHTKFNASIHTSNGKLWVSSPRSDVAPAKSVFMLDASTSNAPAFLYLYPNYEGSFELETTFAGKAMVNYDPSTSDGNGRKRVVDMHRTHQRSHKAGSIYWDKESRGDLGHIGLRSTKKDVVIDATRA</sequence>
<evidence type="ECO:0000256" key="1">
    <source>
        <dbReference type="SAM" id="MobiDB-lite"/>
    </source>
</evidence>
<comment type="caution">
    <text evidence="3">The sequence shown here is derived from an EMBL/GenBank/DDBJ whole genome shotgun (WGS) entry which is preliminary data.</text>
</comment>
<evidence type="ECO:0000256" key="2">
    <source>
        <dbReference type="SAM" id="Phobius"/>
    </source>
</evidence>
<keyword evidence="2" id="KW-0812">Transmembrane</keyword>
<dbReference type="EMBL" id="JBANRG010000010">
    <property type="protein sequence ID" value="KAK7462689.1"/>
    <property type="molecule type" value="Genomic_DNA"/>
</dbReference>
<proteinExistence type="predicted"/>
<accession>A0ABR1JQJ2</accession>
<feature type="region of interest" description="Disordered" evidence="1">
    <location>
        <begin position="1"/>
        <end position="24"/>
    </location>
</feature>
<keyword evidence="2" id="KW-1133">Transmembrane helix</keyword>
<keyword evidence="2" id="KW-0472">Membrane</keyword>
<organism evidence="3 4">
    <name type="scientific">Marasmiellus scandens</name>
    <dbReference type="NCBI Taxonomy" id="2682957"/>
    <lineage>
        <taxon>Eukaryota</taxon>
        <taxon>Fungi</taxon>
        <taxon>Dikarya</taxon>
        <taxon>Basidiomycota</taxon>
        <taxon>Agaricomycotina</taxon>
        <taxon>Agaricomycetes</taxon>
        <taxon>Agaricomycetidae</taxon>
        <taxon>Agaricales</taxon>
        <taxon>Marasmiineae</taxon>
        <taxon>Omphalotaceae</taxon>
        <taxon>Marasmiellus</taxon>
    </lineage>
</organism>
<gene>
    <name evidence="3" type="ORF">VKT23_007277</name>
</gene>
<keyword evidence="4" id="KW-1185">Reference proteome</keyword>
<evidence type="ECO:0000313" key="4">
    <source>
        <dbReference type="Proteomes" id="UP001498398"/>
    </source>
</evidence>
<protein>
    <submittedName>
        <fullName evidence="3">Uncharacterized protein</fullName>
    </submittedName>
</protein>